<proteinExistence type="predicted"/>
<organism evidence="3 4">
    <name type="scientific">Candidatus Blackburnbacteria bacterium RIFCSPHIGHO2_12_FULL_41_13b</name>
    <dbReference type="NCBI Taxonomy" id="1797517"/>
    <lineage>
        <taxon>Bacteria</taxon>
        <taxon>Candidatus Blackburniibacteriota</taxon>
    </lineage>
</organism>
<name>A0A1G1V7G9_9BACT</name>
<keyword evidence="2" id="KW-0732">Signal</keyword>
<reference evidence="3 4" key="1">
    <citation type="journal article" date="2016" name="Nat. Commun.">
        <title>Thousands of microbial genomes shed light on interconnected biogeochemical processes in an aquifer system.</title>
        <authorList>
            <person name="Anantharaman K."/>
            <person name="Brown C.T."/>
            <person name="Hug L.A."/>
            <person name="Sharon I."/>
            <person name="Castelle C.J."/>
            <person name="Probst A.J."/>
            <person name="Thomas B.C."/>
            <person name="Singh A."/>
            <person name="Wilkins M.J."/>
            <person name="Karaoz U."/>
            <person name="Brodie E.L."/>
            <person name="Williams K.H."/>
            <person name="Hubbard S.S."/>
            <person name="Banfield J.F."/>
        </authorList>
    </citation>
    <scope>NUCLEOTIDE SEQUENCE [LARGE SCALE GENOMIC DNA]</scope>
</reference>
<evidence type="ECO:0000313" key="4">
    <source>
        <dbReference type="Proteomes" id="UP000178272"/>
    </source>
</evidence>
<protein>
    <recommendedName>
        <fullName evidence="5">DUF4134 domain-containing protein</fullName>
    </recommendedName>
</protein>
<dbReference type="AlphaFoldDB" id="A0A1G1V7G9"/>
<keyword evidence="1" id="KW-0472">Membrane</keyword>
<dbReference type="EMBL" id="MHCA01000043">
    <property type="protein sequence ID" value="OGY11132.1"/>
    <property type="molecule type" value="Genomic_DNA"/>
</dbReference>
<dbReference type="Proteomes" id="UP000178272">
    <property type="component" value="Unassembled WGS sequence"/>
</dbReference>
<feature type="signal peptide" evidence="2">
    <location>
        <begin position="1"/>
        <end position="26"/>
    </location>
</feature>
<keyword evidence="1" id="KW-0812">Transmembrane</keyword>
<feature type="transmembrane region" description="Helical" evidence="1">
    <location>
        <begin position="95"/>
        <end position="117"/>
    </location>
</feature>
<sequence length="127" mass="13773">MILKRIIKSAWTAAAGLALSAMPVFAQKEIDLKPTGQFTDLGKLEFADIVSKLIRFALIIAAVVFFFMLLIGGIKWIMSGGDKGKTEEARNQITAALVGLVIVFSAWAIAQLTKALFGIDILNLKFS</sequence>
<dbReference type="InterPro" id="IPR043993">
    <property type="entry name" value="T4SS_pilin"/>
</dbReference>
<comment type="caution">
    <text evidence="3">The sequence shown here is derived from an EMBL/GenBank/DDBJ whole genome shotgun (WGS) entry which is preliminary data.</text>
</comment>
<evidence type="ECO:0000313" key="3">
    <source>
        <dbReference type="EMBL" id="OGY11132.1"/>
    </source>
</evidence>
<feature type="chain" id="PRO_5009580976" description="DUF4134 domain-containing protein" evidence="2">
    <location>
        <begin position="27"/>
        <end position="127"/>
    </location>
</feature>
<dbReference type="Pfam" id="PF18895">
    <property type="entry name" value="T4SS_pilin"/>
    <property type="match status" value="1"/>
</dbReference>
<evidence type="ECO:0000256" key="2">
    <source>
        <dbReference type="SAM" id="SignalP"/>
    </source>
</evidence>
<keyword evidence="1" id="KW-1133">Transmembrane helix</keyword>
<dbReference type="STRING" id="1797517.A3F61_04320"/>
<feature type="transmembrane region" description="Helical" evidence="1">
    <location>
        <begin position="53"/>
        <end position="74"/>
    </location>
</feature>
<evidence type="ECO:0000256" key="1">
    <source>
        <dbReference type="SAM" id="Phobius"/>
    </source>
</evidence>
<evidence type="ECO:0008006" key="5">
    <source>
        <dbReference type="Google" id="ProtNLM"/>
    </source>
</evidence>
<accession>A0A1G1V7G9</accession>
<gene>
    <name evidence="3" type="ORF">A3F61_04320</name>
</gene>